<dbReference type="GO" id="GO:0004065">
    <property type="term" value="F:arylsulfatase activity"/>
    <property type="evidence" value="ECO:0007669"/>
    <property type="project" value="TreeGrafter"/>
</dbReference>
<dbReference type="CDD" id="cd16148">
    <property type="entry name" value="sulfatase_like"/>
    <property type="match status" value="1"/>
</dbReference>
<gene>
    <name evidence="4" type="ORF">CQ14_08100</name>
</gene>
<dbReference type="Gene3D" id="3.40.720.10">
    <property type="entry name" value="Alkaline Phosphatase, subunit A"/>
    <property type="match status" value="1"/>
</dbReference>
<dbReference type="InterPro" id="IPR050738">
    <property type="entry name" value="Sulfatase"/>
</dbReference>
<comment type="similarity">
    <text evidence="1">Belongs to the sulfatase family.</text>
</comment>
<reference evidence="4 5" key="1">
    <citation type="submission" date="2014-03" db="EMBL/GenBank/DDBJ databases">
        <title>Bradyrhizobium valentinum sp. nov., isolated from effective nodules of Lupinus mariae-josephae, a lupine endemic of basic-lime soils in Eastern Spain.</title>
        <authorList>
            <person name="Duran D."/>
            <person name="Rey L."/>
            <person name="Navarro A."/>
            <person name="Busquets A."/>
            <person name="Imperial J."/>
            <person name="Ruiz-Argueso T."/>
        </authorList>
    </citation>
    <scope>NUCLEOTIDE SEQUENCE [LARGE SCALE GENOMIC DNA]</scope>
    <source>
        <strain evidence="4 5">CCBAU 23086</strain>
    </source>
</reference>
<dbReference type="Proteomes" id="UP000051660">
    <property type="component" value="Unassembled WGS sequence"/>
</dbReference>
<proteinExistence type="inferred from homology"/>
<dbReference type="SUPFAM" id="SSF53649">
    <property type="entry name" value="Alkaline phosphatase-like"/>
    <property type="match status" value="1"/>
</dbReference>
<feature type="region of interest" description="Disordered" evidence="2">
    <location>
        <begin position="126"/>
        <end position="151"/>
    </location>
</feature>
<dbReference type="InterPro" id="IPR000917">
    <property type="entry name" value="Sulfatase_N"/>
</dbReference>
<dbReference type="AlphaFoldDB" id="A0A0R3N6J3"/>
<accession>A0A0R3N6J3</accession>
<organism evidence="4 5">
    <name type="scientific">Bradyrhizobium lablabi</name>
    <dbReference type="NCBI Taxonomy" id="722472"/>
    <lineage>
        <taxon>Bacteria</taxon>
        <taxon>Pseudomonadati</taxon>
        <taxon>Pseudomonadota</taxon>
        <taxon>Alphaproteobacteria</taxon>
        <taxon>Hyphomicrobiales</taxon>
        <taxon>Nitrobacteraceae</taxon>
        <taxon>Bradyrhizobium</taxon>
    </lineage>
</organism>
<protein>
    <recommendedName>
        <fullName evidence="3">Sulfatase N-terminal domain-containing protein</fullName>
    </recommendedName>
</protein>
<sequence length="473" mass="52400">MIVSDTVRTDLLGYNGGPVKTPNLDRLAARSMVFDRYYASSFPTVPARYDYLTGKPAFAGVGWGALPREDVSIASSLSEAGYTTLGVVDTPFYQVNGYSYDRGFNYFYDMKSQLLGTPQYSSYTAPGKTKRQVGGKLPQWPITGKVQPDPRTGEMDCPAPLTMVQAAECLEQIYEDKFFALVDTWDPHEPWDPPDFYTRRYLPDYAGERVHPPYGDYRKAGMTTRDVQVARALYCGELELVDRWIGHLLNQLTYLGIEDKTAIIFVSDHGFLLGEHGLMGKMVRRAPGEATWMRSPLYEEIVKVPLIVHVPGAAPGRNSKLACALDIAPTILDLAGLSRGSQMHGNSLLPAVLGKPFEGRSHVMTAMPLANPGDKVEVVDDLMRTVVEWQPVTITSSDWSLLYSVPGEPVELYDLRVDPKQATNVAEKHPDVIASLLEGYAKDLLRSGAGKKFCEPRLKSYLETNPGFLDGVK</sequence>
<dbReference type="EMBL" id="LLYB01000034">
    <property type="protein sequence ID" value="KRR27803.1"/>
    <property type="molecule type" value="Genomic_DNA"/>
</dbReference>
<dbReference type="Pfam" id="PF00884">
    <property type="entry name" value="Sulfatase"/>
    <property type="match status" value="1"/>
</dbReference>
<evidence type="ECO:0000313" key="5">
    <source>
        <dbReference type="Proteomes" id="UP000051660"/>
    </source>
</evidence>
<feature type="domain" description="Sulfatase N-terminal" evidence="3">
    <location>
        <begin position="2"/>
        <end position="336"/>
    </location>
</feature>
<evidence type="ECO:0000256" key="1">
    <source>
        <dbReference type="ARBA" id="ARBA00008779"/>
    </source>
</evidence>
<comment type="caution">
    <text evidence="4">The sequence shown here is derived from an EMBL/GenBank/DDBJ whole genome shotgun (WGS) entry which is preliminary data.</text>
</comment>
<evidence type="ECO:0000259" key="3">
    <source>
        <dbReference type="Pfam" id="PF00884"/>
    </source>
</evidence>
<dbReference type="InterPro" id="IPR017850">
    <property type="entry name" value="Alkaline_phosphatase_core_sf"/>
</dbReference>
<dbReference type="PANTHER" id="PTHR42693">
    <property type="entry name" value="ARYLSULFATASE FAMILY MEMBER"/>
    <property type="match status" value="1"/>
</dbReference>
<name>A0A0R3N6J3_9BRAD</name>
<evidence type="ECO:0000313" key="4">
    <source>
        <dbReference type="EMBL" id="KRR27803.1"/>
    </source>
</evidence>
<dbReference type="PANTHER" id="PTHR42693:SF33">
    <property type="entry name" value="ARYLSULFATASE"/>
    <property type="match status" value="1"/>
</dbReference>
<evidence type="ECO:0000256" key="2">
    <source>
        <dbReference type="SAM" id="MobiDB-lite"/>
    </source>
</evidence>